<evidence type="ECO:0000259" key="3">
    <source>
        <dbReference type="Pfam" id="PF00326"/>
    </source>
</evidence>
<keyword evidence="1" id="KW-0378">Hydrolase</keyword>
<organism evidence="4 5">
    <name type="scientific">Caulobacter hibisci</name>
    <dbReference type="NCBI Taxonomy" id="2035993"/>
    <lineage>
        <taxon>Bacteria</taxon>
        <taxon>Pseudomonadati</taxon>
        <taxon>Pseudomonadota</taxon>
        <taxon>Alphaproteobacteria</taxon>
        <taxon>Caulobacterales</taxon>
        <taxon>Caulobacteraceae</taxon>
        <taxon>Caulobacter</taxon>
    </lineage>
</organism>
<evidence type="ECO:0000313" key="4">
    <source>
        <dbReference type="EMBL" id="MBI1685171.1"/>
    </source>
</evidence>
<evidence type="ECO:0000256" key="1">
    <source>
        <dbReference type="ARBA" id="ARBA00022801"/>
    </source>
</evidence>
<reference evidence="4 5" key="1">
    <citation type="submission" date="2020-11" db="EMBL/GenBank/DDBJ databases">
        <title>genome sequence of strain KACC 18849.</title>
        <authorList>
            <person name="Gao J."/>
            <person name="Zhang X."/>
        </authorList>
    </citation>
    <scope>NUCLEOTIDE SEQUENCE [LARGE SCALE GENOMIC DNA]</scope>
    <source>
        <strain evidence="4 5">KACC 18849</strain>
    </source>
</reference>
<dbReference type="PANTHER" id="PTHR42776:SF27">
    <property type="entry name" value="DIPEPTIDYL PEPTIDASE FAMILY MEMBER 6"/>
    <property type="match status" value="1"/>
</dbReference>
<accession>A0ABS0T0X5</accession>
<dbReference type="Gene3D" id="3.40.50.1820">
    <property type="entry name" value="alpha/beta hydrolase"/>
    <property type="match status" value="1"/>
</dbReference>
<evidence type="ECO:0000313" key="5">
    <source>
        <dbReference type="Proteomes" id="UP000639859"/>
    </source>
</evidence>
<feature type="domain" description="Peptidase S9 prolyl oligopeptidase catalytic" evidence="3">
    <location>
        <begin position="612"/>
        <end position="671"/>
    </location>
</feature>
<dbReference type="InterPro" id="IPR001375">
    <property type="entry name" value="Peptidase_S9_cat"/>
</dbReference>
<comment type="caution">
    <text evidence="4">The sequence shown here is derived from an EMBL/GenBank/DDBJ whole genome shotgun (WGS) entry which is preliminary data.</text>
</comment>
<keyword evidence="5" id="KW-1185">Reference proteome</keyword>
<dbReference type="Proteomes" id="UP000639859">
    <property type="component" value="Unassembled WGS sequence"/>
</dbReference>
<feature type="signal peptide" evidence="2">
    <location>
        <begin position="1"/>
        <end position="22"/>
    </location>
</feature>
<dbReference type="Pfam" id="PF00326">
    <property type="entry name" value="Peptidase_S9"/>
    <property type="match status" value="2"/>
</dbReference>
<dbReference type="SUPFAM" id="SSF53474">
    <property type="entry name" value="alpha/beta-Hydrolases"/>
    <property type="match status" value="1"/>
</dbReference>
<dbReference type="InterPro" id="IPR029058">
    <property type="entry name" value="AB_hydrolase_fold"/>
</dbReference>
<protein>
    <submittedName>
        <fullName evidence="4">S9 family peptidase</fullName>
    </submittedName>
</protein>
<keyword evidence="2" id="KW-0732">Signal</keyword>
<feature type="chain" id="PRO_5046384452" evidence="2">
    <location>
        <begin position="23"/>
        <end position="843"/>
    </location>
</feature>
<feature type="domain" description="Peptidase S9 prolyl oligopeptidase catalytic" evidence="3">
    <location>
        <begin position="700"/>
        <end position="797"/>
    </location>
</feature>
<gene>
    <name evidence="4" type="ORF">I4Q42_15990</name>
</gene>
<name>A0ABS0T0X5_9CAUL</name>
<dbReference type="SUPFAM" id="SSF82171">
    <property type="entry name" value="DPP6 N-terminal domain-like"/>
    <property type="match status" value="1"/>
</dbReference>
<evidence type="ECO:0000256" key="2">
    <source>
        <dbReference type="SAM" id="SignalP"/>
    </source>
</evidence>
<dbReference type="EMBL" id="JADWOX010000011">
    <property type="protein sequence ID" value="MBI1685171.1"/>
    <property type="molecule type" value="Genomic_DNA"/>
</dbReference>
<dbReference type="PANTHER" id="PTHR42776">
    <property type="entry name" value="SERINE PEPTIDASE S9 FAMILY MEMBER"/>
    <property type="match status" value="1"/>
</dbReference>
<sequence>MRQLILAVAALCCVLFARPCLARPFTVDDLLSAETLTSTTLSPDGRWLVIQSAVGQLDAPRFDYDTAYTLAASRLRVVDLDHPAEAMFVGAPSNELGMVAGAFSPSGQRMLIHRLNDHRWESGVLDLSSRKVTWLGVGADIAVLGRTAAWLTDDELVLIARSPGQPHLLLRRGSEPLATLGERWRATAEGQLSATTIGSGRFLSRGGQAVPAELVHIRLRTGDKSVLARGDLLYLSVSSGGRYVAVVEEGADIQPGAGDVVFGGTAMRRRNLMIADLTTGAVLRPCVECDLAPFLLAWSPTDERLLIQARKPGQSVSQGRLIVVTPSPAEKASLHWLDAFQPTPGQTNEGFEIPHAGWVESRPIGWGSFMSGQEARWRRLDAGGETLPGPLAGADRLLTSKQGLVALAEGQLLSAVPRHAAKLLTSDFTALTNTPPQAMADGLVRIAQATGIVGQSRGRIVRLENGKLKDLGPTTSGLIMVAANGGRIINDRDAQGVVRLFVERDGRRTLVATLNPQFAVLDVNPVRAIPHPGVGGKAVTSWVLLPPNWRPGDRPPVVVVPYPGRAGFSATRPPADLRPGLAITSISAQLIASQGYAVLYPDLPSSRSDDPSEGLAAGMLSAVDAADRMGLVDGTKVALWGHSFGGYAVLAAAAQSSRFKAVIASAAIADQFSAWGQIRGAAVRTRPEGGFSFTAGMGYLETGQMKVGAPPWVAPERYIKNSPYLQAARVTAPVLLLTGEQDLFSSTQSEEMFSALYRQGKDAKLVTFWGEGHVVLSPANVRRLYDEGLGFLGAAFGAPASPGQALDPSTGPKLKDDHRDDVTIRIAPNQMLGREHRLDGVQP</sequence>
<proteinExistence type="predicted"/>